<evidence type="ECO:0000256" key="2">
    <source>
        <dbReference type="SAM" id="SignalP"/>
    </source>
</evidence>
<feature type="transmembrane region" description="Helical" evidence="1">
    <location>
        <begin position="759"/>
        <end position="778"/>
    </location>
</feature>
<proteinExistence type="predicted"/>
<feature type="transmembrane region" description="Helical" evidence="1">
    <location>
        <begin position="854"/>
        <end position="878"/>
    </location>
</feature>
<feature type="transmembrane region" description="Helical" evidence="1">
    <location>
        <begin position="246"/>
        <end position="268"/>
    </location>
</feature>
<feature type="transmembrane region" description="Helical" evidence="1">
    <location>
        <begin position="371"/>
        <end position="392"/>
    </location>
</feature>
<dbReference type="EMBL" id="JBHTBE010000001">
    <property type="protein sequence ID" value="MFC7268030.1"/>
    <property type="molecule type" value="Genomic_DNA"/>
</dbReference>
<sequence>MIGGPRFALARARAALPALLALTVVSTLAAALTVGAAASVRSLEAREVRTAVSALSADRGRVVVSTEEGEPTAAVLDAVRGVLAQHGVENAVTATVEGDGIVVAPDVGAITADDLSGLGDALGELKSAVDDVTDARVQVDGGLGSALDSIAESVRVRRGPTLVAIGMLALLVSVVMGAVAVEPVRARHAETLLLRARGARTRALAALAGAEAVVVAGVGGLVGAGLATAIPAALGGVLTVVAAPPLIALATAGALALVAAVSAAVATGRSADRRSTRAETATLVSVAVVLGVVTVLAAWRFAEAGTPVDSAGVIDPLVALAPALVLLLAALVAVLMTTPIARLISAGLRTTRGVTPITPLRLGSRRPARHALPITLVALAVGSSLVAVSYAAGVAHLGDAPEALRVGADVRITTIPDDVGAADVAAAAEPKDAAMPARSLVVRGSDSRIPLIAAQAAQLGDVMLDAGGAIDPVAISDAVAPAHLGIPLTGADLTLTVESEPQQMLVDDTGALAQPYPLDVRVAVADADGELHWFAFGTADMTTVENDDGSTMTSWDVHAEVTEQLDLGEGEWSLAAITTQPYDWFAPEQGAVITATSGGQTVDLAGFTAAPGTPGQVEAAGDGVRIVAVSDDRDRQPTRALAPETPASAPVVITRALADSMGLAEGDALSLDIDQPRFAVDAVVAAVVAVLPGTPAGEGMVVDFGTLSLLSPVELVANQVWVSSADPDAAATAVQAAFPEPVVLVADPRAGSSAAGTTVAFAVTAVGALMLAAAVLVLRRTRTRADSHELALLAVLGLGRRRAARLRAGEDLFALLAGAAAGALAGLFTAWLVVPSLVRAAYGTIPDAYPVELIVPWGAVAASVALIVAIGAVVVLTVRVPSRLAPLLREDE</sequence>
<feature type="chain" id="PRO_5047304674" description="FtsX-like permease family protein" evidence="2">
    <location>
        <begin position="30"/>
        <end position="892"/>
    </location>
</feature>
<dbReference type="RefSeq" id="WP_262872950.1">
    <property type="nucleotide sequence ID" value="NZ_BAABKW010000005.1"/>
</dbReference>
<protein>
    <recommendedName>
        <fullName evidence="5">FtsX-like permease family protein</fullName>
    </recommendedName>
</protein>
<reference evidence="4" key="1">
    <citation type="journal article" date="2019" name="Int. J. Syst. Evol. Microbiol.">
        <title>The Global Catalogue of Microorganisms (GCM) 10K type strain sequencing project: providing services to taxonomists for standard genome sequencing and annotation.</title>
        <authorList>
            <consortium name="The Broad Institute Genomics Platform"/>
            <consortium name="The Broad Institute Genome Sequencing Center for Infectious Disease"/>
            <person name="Wu L."/>
            <person name="Ma J."/>
        </authorList>
    </citation>
    <scope>NUCLEOTIDE SEQUENCE [LARGE SCALE GENOMIC DNA]</scope>
    <source>
        <strain evidence="4">CGMCC 1.15772</strain>
    </source>
</reference>
<keyword evidence="2" id="KW-0732">Signal</keyword>
<feature type="signal peptide" evidence="2">
    <location>
        <begin position="1"/>
        <end position="29"/>
    </location>
</feature>
<evidence type="ECO:0000256" key="1">
    <source>
        <dbReference type="SAM" id="Phobius"/>
    </source>
</evidence>
<feature type="transmembrane region" description="Helical" evidence="1">
    <location>
        <begin position="280"/>
        <end position="299"/>
    </location>
</feature>
<feature type="transmembrane region" description="Helical" evidence="1">
    <location>
        <begin position="812"/>
        <end position="834"/>
    </location>
</feature>
<evidence type="ECO:0000313" key="3">
    <source>
        <dbReference type="EMBL" id="MFC7268030.1"/>
    </source>
</evidence>
<evidence type="ECO:0008006" key="5">
    <source>
        <dbReference type="Google" id="ProtNLM"/>
    </source>
</evidence>
<feature type="transmembrane region" description="Helical" evidence="1">
    <location>
        <begin position="203"/>
        <end position="234"/>
    </location>
</feature>
<keyword evidence="1" id="KW-0472">Membrane</keyword>
<keyword evidence="4" id="KW-1185">Reference proteome</keyword>
<name>A0ABW2HEY8_9MICO</name>
<evidence type="ECO:0000313" key="4">
    <source>
        <dbReference type="Proteomes" id="UP001596507"/>
    </source>
</evidence>
<organism evidence="3 4">
    <name type="scientific">Microbacterium fluvii</name>
    <dbReference type="NCBI Taxonomy" id="415215"/>
    <lineage>
        <taxon>Bacteria</taxon>
        <taxon>Bacillati</taxon>
        <taxon>Actinomycetota</taxon>
        <taxon>Actinomycetes</taxon>
        <taxon>Micrococcales</taxon>
        <taxon>Microbacteriaceae</taxon>
        <taxon>Microbacterium</taxon>
    </lineage>
</organism>
<dbReference type="Proteomes" id="UP001596507">
    <property type="component" value="Unassembled WGS sequence"/>
</dbReference>
<accession>A0ABW2HEY8</accession>
<keyword evidence="1" id="KW-1133">Transmembrane helix</keyword>
<feature type="transmembrane region" description="Helical" evidence="1">
    <location>
        <begin position="319"/>
        <end position="344"/>
    </location>
</feature>
<comment type="caution">
    <text evidence="3">The sequence shown here is derived from an EMBL/GenBank/DDBJ whole genome shotgun (WGS) entry which is preliminary data.</text>
</comment>
<feature type="transmembrane region" description="Helical" evidence="1">
    <location>
        <begin position="162"/>
        <end position="182"/>
    </location>
</feature>
<keyword evidence="1" id="KW-0812">Transmembrane</keyword>
<gene>
    <name evidence="3" type="ORF">ACFQRL_03520</name>
</gene>